<dbReference type="Proteomes" id="UP000031668">
    <property type="component" value="Unassembled WGS sequence"/>
</dbReference>
<sequence>MNDEICTRISELKKRKVKILEEKTKLLLEISGEKFKDDVSETDIKNISEMITHNEEAVSQLISLFKKQQEIEANIMKKFQESRHDKNQQVTTDILSLNDMDRLVDQQMKELEALKIPHMYKTKDLKTIELQRYIIDLIAVLIGQKKYVRPPAS</sequence>
<comment type="caution">
    <text evidence="1">The sequence shown here is derived from an EMBL/GenBank/DDBJ whole genome shotgun (WGS) entry which is preliminary data.</text>
</comment>
<dbReference type="AlphaFoldDB" id="A0A0C2JY26"/>
<dbReference type="EMBL" id="JWZT01000435">
    <property type="protein sequence ID" value="KII74393.1"/>
    <property type="molecule type" value="Genomic_DNA"/>
</dbReference>
<proteinExistence type="predicted"/>
<evidence type="ECO:0000313" key="2">
    <source>
        <dbReference type="Proteomes" id="UP000031668"/>
    </source>
</evidence>
<accession>A0A0C2JY26</accession>
<evidence type="ECO:0000313" key="1">
    <source>
        <dbReference type="EMBL" id="KII74393.1"/>
    </source>
</evidence>
<reference evidence="1 2" key="1">
    <citation type="journal article" date="2014" name="Genome Biol. Evol.">
        <title>The genome of the myxosporean Thelohanellus kitauei shows adaptations to nutrient acquisition within its fish host.</title>
        <authorList>
            <person name="Yang Y."/>
            <person name="Xiong J."/>
            <person name="Zhou Z."/>
            <person name="Huo F."/>
            <person name="Miao W."/>
            <person name="Ran C."/>
            <person name="Liu Y."/>
            <person name="Zhang J."/>
            <person name="Feng J."/>
            <person name="Wang M."/>
            <person name="Wang M."/>
            <person name="Wang L."/>
            <person name="Yao B."/>
        </authorList>
    </citation>
    <scope>NUCLEOTIDE SEQUENCE [LARGE SCALE GENOMIC DNA]</scope>
    <source>
        <strain evidence="1">Wuqing</strain>
    </source>
</reference>
<name>A0A0C2JY26_THEKT</name>
<organism evidence="1 2">
    <name type="scientific">Thelohanellus kitauei</name>
    <name type="common">Myxosporean</name>
    <dbReference type="NCBI Taxonomy" id="669202"/>
    <lineage>
        <taxon>Eukaryota</taxon>
        <taxon>Metazoa</taxon>
        <taxon>Cnidaria</taxon>
        <taxon>Myxozoa</taxon>
        <taxon>Myxosporea</taxon>
        <taxon>Bivalvulida</taxon>
        <taxon>Platysporina</taxon>
        <taxon>Myxobolidae</taxon>
        <taxon>Thelohanellus</taxon>
    </lineage>
</organism>
<keyword evidence="2" id="KW-1185">Reference proteome</keyword>
<protein>
    <submittedName>
        <fullName evidence="1">Uncharacterized protein</fullName>
    </submittedName>
</protein>
<gene>
    <name evidence="1" type="ORF">RF11_13315</name>
</gene>